<dbReference type="AlphaFoldDB" id="A0A371HZ85"/>
<protein>
    <recommendedName>
        <fullName evidence="3">Retrotransposon gag domain-containing protein</fullName>
    </recommendedName>
</protein>
<comment type="caution">
    <text evidence="1">The sequence shown here is derived from an EMBL/GenBank/DDBJ whole genome shotgun (WGS) entry which is preliminary data.</text>
</comment>
<dbReference type="EMBL" id="QJKJ01001339">
    <property type="protein sequence ID" value="RDY08108.1"/>
    <property type="molecule type" value="Genomic_DNA"/>
</dbReference>
<evidence type="ECO:0000313" key="2">
    <source>
        <dbReference type="Proteomes" id="UP000257109"/>
    </source>
</evidence>
<feature type="non-terminal residue" evidence="1">
    <location>
        <position position="314"/>
    </location>
</feature>
<sequence>MEDMQIWAKEELPAFVGADPIGWIARAETFFEVQEILSFHKLQYAFISMEGVAIHEFYYWSQKNPDSSWESFSTALTRRFKDSYSSRIFEGLTALKQEQTETKTLIEEVVTPMKKQEPKPIQDGSWKKVAFRKEAPFLWASISELKSEQLKSPEIALEVKREERVEAQPSEIKIKKRVEGIKEINQMLQLLIKKKGSFLLEKENKQPTQVESSLLEVSANNPKKALEVFANERFKPTIEEEPGVNEQDSKIVVEAKKMAEEIMAEDKIAHCFQNPNSAKLTMKELQKELVTTRQKFLQSTLSLGQRKRRDRKRL</sequence>
<reference evidence="1" key="1">
    <citation type="submission" date="2018-05" db="EMBL/GenBank/DDBJ databases">
        <title>Draft genome of Mucuna pruriens seed.</title>
        <authorList>
            <person name="Nnadi N.E."/>
            <person name="Vos R."/>
            <person name="Hasami M.H."/>
            <person name="Devisetty U.K."/>
            <person name="Aguiy J.C."/>
        </authorList>
    </citation>
    <scope>NUCLEOTIDE SEQUENCE [LARGE SCALE GENOMIC DNA]</scope>
    <source>
        <strain evidence="1">JCA_2017</strain>
    </source>
</reference>
<name>A0A371HZ85_MUCPR</name>
<evidence type="ECO:0008006" key="3">
    <source>
        <dbReference type="Google" id="ProtNLM"/>
    </source>
</evidence>
<gene>
    <name evidence="1" type="ORF">CR513_07708</name>
</gene>
<dbReference type="Proteomes" id="UP000257109">
    <property type="component" value="Unassembled WGS sequence"/>
</dbReference>
<evidence type="ECO:0000313" key="1">
    <source>
        <dbReference type="EMBL" id="RDY08108.1"/>
    </source>
</evidence>
<accession>A0A371HZ85</accession>
<proteinExistence type="predicted"/>
<organism evidence="1 2">
    <name type="scientific">Mucuna pruriens</name>
    <name type="common">Velvet bean</name>
    <name type="synonym">Dolichos pruriens</name>
    <dbReference type="NCBI Taxonomy" id="157652"/>
    <lineage>
        <taxon>Eukaryota</taxon>
        <taxon>Viridiplantae</taxon>
        <taxon>Streptophyta</taxon>
        <taxon>Embryophyta</taxon>
        <taxon>Tracheophyta</taxon>
        <taxon>Spermatophyta</taxon>
        <taxon>Magnoliopsida</taxon>
        <taxon>eudicotyledons</taxon>
        <taxon>Gunneridae</taxon>
        <taxon>Pentapetalae</taxon>
        <taxon>rosids</taxon>
        <taxon>fabids</taxon>
        <taxon>Fabales</taxon>
        <taxon>Fabaceae</taxon>
        <taxon>Papilionoideae</taxon>
        <taxon>50 kb inversion clade</taxon>
        <taxon>NPAAA clade</taxon>
        <taxon>indigoferoid/millettioid clade</taxon>
        <taxon>Phaseoleae</taxon>
        <taxon>Mucuna</taxon>
    </lineage>
</organism>
<dbReference type="OrthoDB" id="1434446at2759"/>
<keyword evidence="2" id="KW-1185">Reference proteome</keyword>